<dbReference type="InterPro" id="IPR011009">
    <property type="entry name" value="Kinase-like_dom_sf"/>
</dbReference>
<feature type="compositionally biased region" description="Basic and acidic residues" evidence="1">
    <location>
        <begin position="121"/>
        <end position="137"/>
    </location>
</feature>
<name>A0A0A9CPD3_ARUDO</name>
<feature type="region of interest" description="Disordered" evidence="1">
    <location>
        <begin position="178"/>
        <end position="244"/>
    </location>
</feature>
<dbReference type="Gene3D" id="1.10.510.10">
    <property type="entry name" value="Transferase(Phosphotransferase) domain 1"/>
    <property type="match status" value="1"/>
</dbReference>
<dbReference type="SUPFAM" id="SSF56112">
    <property type="entry name" value="Protein kinase-like (PK-like)"/>
    <property type="match status" value="1"/>
</dbReference>
<feature type="region of interest" description="Disordered" evidence="1">
    <location>
        <begin position="76"/>
        <end position="160"/>
    </location>
</feature>
<dbReference type="EMBL" id="GBRH01219746">
    <property type="protein sequence ID" value="JAD78149.1"/>
    <property type="molecule type" value="Transcribed_RNA"/>
</dbReference>
<evidence type="ECO:0008006" key="3">
    <source>
        <dbReference type="Google" id="ProtNLM"/>
    </source>
</evidence>
<feature type="compositionally biased region" description="Basic residues" evidence="1">
    <location>
        <begin position="88"/>
        <end position="100"/>
    </location>
</feature>
<reference evidence="2" key="1">
    <citation type="submission" date="2014-09" db="EMBL/GenBank/DDBJ databases">
        <authorList>
            <person name="Magalhaes I.L.F."/>
            <person name="Oliveira U."/>
            <person name="Santos F.R."/>
            <person name="Vidigal T.H.D.A."/>
            <person name="Brescovit A.D."/>
            <person name="Santos A.J."/>
        </authorList>
    </citation>
    <scope>NUCLEOTIDE SEQUENCE</scope>
    <source>
        <tissue evidence="2">Shoot tissue taken approximately 20 cm above the soil surface</tissue>
    </source>
</reference>
<organism evidence="2">
    <name type="scientific">Arundo donax</name>
    <name type="common">Giant reed</name>
    <name type="synonym">Donax arundinaceus</name>
    <dbReference type="NCBI Taxonomy" id="35708"/>
    <lineage>
        <taxon>Eukaryota</taxon>
        <taxon>Viridiplantae</taxon>
        <taxon>Streptophyta</taxon>
        <taxon>Embryophyta</taxon>
        <taxon>Tracheophyta</taxon>
        <taxon>Spermatophyta</taxon>
        <taxon>Magnoliopsida</taxon>
        <taxon>Liliopsida</taxon>
        <taxon>Poales</taxon>
        <taxon>Poaceae</taxon>
        <taxon>PACMAD clade</taxon>
        <taxon>Arundinoideae</taxon>
        <taxon>Arundineae</taxon>
        <taxon>Arundo</taxon>
    </lineage>
</organism>
<protein>
    <recommendedName>
        <fullName evidence="3">Protein kinase domain-containing protein</fullName>
    </recommendedName>
</protein>
<dbReference type="AlphaFoldDB" id="A0A0A9CPD3"/>
<proteinExistence type="predicted"/>
<feature type="compositionally biased region" description="Low complexity" evidence="1">
    <location>
        <begin position="142"/>
        <end position="151"/>
    </location>
</feature>
<feature type="compositionally biased region" description="Acidic residues" evidence="1">
    <location>
        <begin position="212"/>
        <end position="221"/>
    </location>
</feature>
<reference evidence="2" key="2">
    <citation type="journal article" date="2015" name="Data Brief">
        <title>Shoot transcriptome of the giant reed, Arundo donax.</title>
        <authorList>
            <person name="Barrero R.A."/>
            <person name="Guerrero F.D."/>
            <person name="Moolhuijzen P."/>
            <person name="Goolsby J.A."/>
            <person name="Tidwell J."/>
            <person name="Bellgard S.E."/>
            <person name="Bellgard M.I."/>
        </authorList>
    </citation>
    <scope>NUCLEOTIDE SEQUENCE</scope>
    <source>
        <tissue evidence="2">Shoot tissue taken approximately 20 cm above the soil surface</tissue>
    </source>
</reference>
<feature type="compositionally biased region" description="Low complexity" evidence="1">
    <location>
        <begin position="178"/>
        <end position="188"/>
    </location>
</feature>
<evidence type="ECO:0000256" key="1">
    <source>
        <dbReference type="SAM" id="MobiDB-lite"/>
    </source>
</evidence>
<evidence type="ECO:0000313" key="2">
    <source>
        <dbReference type="EMBL" id="JAD78149.1"/>
    </source>
</evidence>
<sequence length="271" mass="29123">MKLSATFKPPKAYKPTMADKFRDLPPSSLGLLSTLLALDPAARGTAAQALQSNFFSTPPLPCDLSALPVVYKEEEVEDPAATHDGRKPKLRQRSQKRKDSRQKAEEQQADEVLKINSGSPDKQEEEKVITESGHELDGTVISAGANASSSSIQEPSENTIVNASSITVTKRFSVSPVQVLLPQDQQQLRRANSHRHSDSDDDHEDQQPLLAPDDDQADGEPSESGGGGVIVSHSLQSRPAPASMSDFDAAAVALRGSGELPAKQYVLVDHV</sequence>
<accession>A0A0A9CPD3</accession>